<reference evidence="2" key="1">
    <citation type="submission" date="2022-04" db="EMBL/GenBank/DDBJ databases">
        <title>Carnegiea gigantea Genome sequencing and assembly v2.</title>
        <authorList>
            <person name="Copetti D."/>
            <person name="Sanderson M.J."/>
            <person name="Burquez A."/>
            <person name="Wojciechowski M.F."/>
        </authorList>
    </citation>
    <scope>NUCLEOTIDE SEQUENCE</scope>
    <source>
        <strain evidence="2">SGP5-SGP5p</strain>
        <tissue evidence="2">Aerial part</tissue>
    </source>
</reference>
<gene>
    <name evidence="2" type="ORF">Cgig2_020989</name>
</gene>
<evidence type="ECO:0000313" key="2">
    <source>
        <dbReference type="EMBL" id="KAJ8439613.1"/>
    </source>
</evidence>
<keyword evidence="3" id="KW-1185">Reference proteome</keyword>
<dbReference type="EMBL" id="JAKOGI010000214">
    <property type="protein sequence ID" value="KAJ8439613.1"/>
    <property type="molecule type" value="Genomic_DNA"/>
</dbReference>
<protein>
    <submittedName>
        <fullName evidence="2">Uncharacterized protein</fullName>
    </submittedName>
</protein>
<feature type="region of interest" description="Disordered" evidence="1">
    <location>
        <begin position="1"/>
        <end position="114"/>
    </location>
</feature>
<comment type="caution">
    <text evidence="2">The sequence shown here is derived from an EMBL/GenBank/DDBJ whole genome shotgun (WGS) entry which is preliminary data.</text>
</comment>
<evidence type="ECO:0000313" key="3">
    <source>
        <dbReference type="Proteomes" id="UP001153076"/>
    </source>
</evidence>
<feature type="compositionally biased region" description="Basic and acidic residues" evidence="1">
    <location>
        <begin position="16"/>
        <end position="43"/>
    </location>
</feature>
<dbReference type="Proteomes" id="UP001153076">
    <property type="component" value="Unassembled WGS sequence"/>
</dbReference>
<organism evidence="2 3">
    <name type="scientific">Carnegiea gigantea</name>
    <dbReference type="NCBI Taxonomy" id="171969"/>
    <lineage>
        <taxon>Eukaryota</taxon>
        <taxon>Viridiplantae</taxon>
        <taxon>Streptophyta</taxon>
        <taxon>Embryophyta</taxon>
        <taxon>Tracheophyta</taxon>
        <taxon>Spermatophyta</taxon>
        <taxon>Magnoliopsida</taxon>
        <taxon>eudicotyledons</taxon>
        <taxon>Gunneridae</taxon>
        <taxon>Pentapetalae</taxon>
        <taxon>Caryophyllales</taxon>
        <taxon>Cactineae</taxon>
        <taxon>Cactaceae</taxon>
        <taxon>Cactoideae</taxon>
        <taxon>Echinocereeae</taxon>
        <taxon>Carnegiea</taxon>
    </lineage>
</organism>
<proteinExistence type="predicted"/>
<evidence type="ECO:0000256" key="1">
    <source>
        <dbReference type="SAM" id="MobiDB-lite"/>
    </source>
</evidence>
<name>A0A9Q1KA58_9CARY</name>
<feature type="compositionally biased region" description="Polar residues" evidence="1">
    <location>
        <begin position="82"/>
        <end position="99"/>
    </location>
</feature>
<sequence length="166" mass="18523">MNRKVSGKTPAAGKFAGDRKPPSKLADGDGKFWRTQPLDRQRLEASPYAQKLENQEEPVETNKRTTGEGAAGSSWRPKVHRTSGNPPMTTPGTRTSPASSWDRDLSPDTEKIETGVWGRGVEVASGWPTDDRRRNLAFRCRSGKATICYLYSQSFYDEHRFACSKD</sequence>
<feature type="compositionally biased region" description="Basic and acidic residues" evidence="1">
    <location>
        <begin position="101"/>
        <end position="113"/>
    </location>
</feature>
<dbReference type="AlphaFoldDB" id="A0A9Q1KA58"/>
<accession>A0A9Q1KA58</accession>